<evidence type="ECO:0000313" key="2">
    <source>
        <dbReference type="EMBL" id="VUZ54513.1"/>
    </source>
</evidence>
<organism evidence="2 3">
    <name type="scientific">Hymenolepis diminuta</name>
    <name type="common">Rat tapeworm</name>
    <dbReference type="NCBI Taxonomy" id="6216"/>
    <lineage>
        <taxon>Eukaryota</taxon>
        <taxon>Metazoa</taxon>
        <taxon>Spiralia</taxon>
        <taxon>Lophotrochozoa</taxon>
        <taxon>Platyhelminthes</taxon>
        <taxon>Cestoda</taxon>
        <taxon>Eucestoda</taxon>
        <taxon>Cyclophyllidea</taxon>
        <taxon>Hymenolepididae</taxon>
        <taxon>Hymenolepis</taxon>
    </lineage>
</organism>
<keyword evidence="1" id="KW-0732">Signal</keyword>
<dbReference type="Proteomes" id="UP000321570">
    <property type="component" value="Unassembled WGS sequence"/>
</dbReference>
<accession>A0A564Z647</accession>
<reference evidence="2 3" key="1">
    <citation type="submission" date="2019-07" db="EMBL/GenBank/DDBJ databases">
        <authorList>
            <person name="Jastrzebski P J."/>
            <person name="Paukszto L."/>
            <person name="Jastrzebski P J."/>
        </authorList>
    </citation>
    <scope>NUCLEOTIDE SEQUENCE [LARGE SCALE GENOMIC DNA]</scope>
    <source>
        <strain evidence="2 3">WMS-il1</strain>
    </source>
</reference>
<name>A0A564Z647_HYMDI</name>
<evidence type="ECO:0000256" key="1">
    <source>
        <dbReference type="SAM" id="SignalP"/>
    </source>
</evidence>
<proteinExistence type="predicted"/>
<feature type="signal peptide" evidence="1">
    <location>
        <begin position="1"/>
        <end position="25"/>
    </location>
</feature>
<protein>
    <submittedName>
        <fullName evidence="2">Uncharacterized protein</fullName>
    </submittedName>
</protein>
<gene>
    <name evidence="2" type="ORF">WMSIL1_LOCUS12554</name>
</gene>
<feature type="chain" id="PRO_5022027463" evidence="1">
    <location>
        <begin position="26"/>
        <end position="133"/>
    </location>
</feature>
<keyword evidence="3" id="KW-1185">Reference proteome</keyword>
<evidence type="ECO:0000313" key="3">
    <source>
        <dbReference type="Proteomes" id="UP000321570"/>
    </source>
</evidence>
<sequence length="133" mass="14800">MTGQVGWMLSLLLLLFLASANISQAASIENSDVEEVIKENADSSTSEDVELVAEIPDEDDKELIDELIPAKYAEAIEENADSSTSKDVELIAEIPDEDDKELINELVAARPPRRGVKIQRRVRVVVIRIRKKN</sequence>
<dbReference type="AlphaFoldDB" id="A0A564Z647"/>
<dbReference type="EMBL" id="CABIJS010000654">
    <property type="protein sequence ID" value="VUZ54513.1"/>
    <property type="molecule type" value="Genomic_DNA"/>
</dbReference>